<evidence type="ECO:0000313" key="4">
    <source>
        <dbReference type="Proteomes" id="UP000801492"/>
    </source>
</evidence>
<feature type="domain" description="DUF4042" evidence="2">
    <location>
        <begin position="372"/>
        <end position="547"/>
    </location>
</feature>
<dbReference type="InterPro" id="IPR011989">
    <property type="entry name" value="ARM-like"/>
</dbReference>
<dbReference type="PANTHER" id="PTHR13366">
    <property type="entry name" value="MALARIA ANTIGEN-RELATED"/>
    <property type="match status" value="1"/>
</dbReference>
<gene>
    <name evidence="3" type="ORF">ILUMI_10984</name>
</gene>
<name>A0A8K0GD42_IGNLU</name>
<dbReference type="EMBL" id="VTPC01006150">
    <property type="protein sequence ID" value="KAF2895184.1"/>
    <property type="molecule type" value="Genomic_DNA"/>
</dbReference>
<proteinExistence type="predicted"/>
<accession>A0A8K0GD42</accession>
<evidence type="ECO:0000256" key="1">
    <source>
        <dbReference type="ARBA" id="ARBA00015263"/>
    </source>
</evidence>
<reference evidence="3" key="1">
    <citation type="submission" date="2019-08" db="EMBL/GenBank/DDBJ databases">
        <title>The genome of the North American firefly Photinus pyralis.</title>
        <authorList>
            <consortium name="Photinus pyralis genome working group"/>
            <person name="Fallon T.R."/>
            <person name="Sander Lower S.E."/>
            <person name="Weng J.-K."/>
        </authorList>
    </citation>
    <scope>NUCLEOTIDE SEQUENCE</scope>
    <source>
        <strain evidence="3">TRF0915ILg1</strain>
        <tissue evidence="3">Whole body</tissue>
    </source>
</reference>
<sequence length="1095" mass="122975">MSVEDDRINVFNNLSSKFSQLMYGRTEGDRIQINKLLDEINYLDYRYPVVNNATKAVLLVHQCCTVIPQDDSQLVSKCCQLIINLINRQHVQIEGQTLTLAVQWCLQVVKLAHGMVTVEILWALDALLRSNPQQSHVLLITLISNSPIVLLAQKENSPEILLASVQCLEACTGIPDILKYKTKPLNVSIQLETCANIFLKYLTIDKVSNFDDLLYCKLLASCIRGLQNIIIQNPEYLHKQLGILLGTSKTYMVFGIKGINFISPQKITPSILNVAEPSTNVVKEKKGGKIAKQRKHRTTTQNKKDAKRSDTLDEVIIDRQNCGYIPATSTFDINSDSFVNQVQPGNRLKTSDSDFSDTEAGRIAKLGVMQGRVRQAALNLLLHIIKLTDKHTIFCYWSSLIPEGSPTNIHNLITCILKDPSPKGRMAALNALLTLLTSSKLYLSQAESSEKYTAYTPFSVILGSTIKDLHKNLILALNENSIPVLTQVLKCLAALVQATPYHRLTPGIISKVIRSIKVYIKHRDATVKVAALIVLGCVLASEPVLPETKEALLKQIKKPDVNVEKEKIKEVGNNLLDQEQEIEYVDYSSEEEEALQQSHNHVMPWLLEQCLLNLGINSTGDKIAENVPAPVKLESLQVISAMTRNYFDCLMIPHIGLITKALDLCLSEKYADLRLHAGRTVDFVGQAINQHLSTLDSKVLTVEQGFLFWQTLINSKSLTSLLQCEQHPVLRAVSCDCLGSIGPHIFEHFQRDKQIVIITLLFACSRDDENSVKAAAVRALAICVLYPSLREDSGFVVDVAETIHQTLQDENMTVRIKASWSLGNLSDALVLNQSATDMEEFPNSLLLRLLQMTIKIANDNDKIRVNAVRALGNLLQLITREFINQTNFKDVVEKGIDALVKNATVGTNMKVRWNSCYAIGNILKNSSLYLSNDNKKNVLFNSLMELVMSFRNFKVRINAAVALSCPTNREMYGQHFFEIWTSLLKALENTQNVEDFSEYNHRDHLVEQICISVGHMITLLTIEDLTHIHSSIILYLDIFKLQMHRVLERVVPEKSSILLVASNHLNELKSTTNLTLEQKETLQILHDVFTNDLYL</sequence>
<organism evidence="3 4">
    <name type="scientific">Ignelater luminosus</name>
    <name type="common">Cucubano</name>
    <name type="synonym">Pyrophorus luminosus</name>
    <dbReference type="NCBI Taxonomy" id="2038154"/>
    <lineage>
        <taxon>Eukaryota</taxon>
        <taxon>Metazoa</taxon>
        <taxon>Ecdysozoa</taxon>
        <taxon>Arthropoda</taxon>
        <taxon>Hexapoda</taxon>
        <taxon>Insecta</taxon>
        <taxon>Pterygota</taxon>
        <taxon>Neoptera</taxon>
        <taxon>Endopterygota</taxon>
        <taxon>Coleoptera</taxon>
        <taxon>Polyphaga</taxon>
        <taxon>Elateriformia</taxon>
        <taxon>Elateroidea</taxon>
        <taxon>Elateridae</taxon>
        <taxon>Agrypninae</taxon>
        <taxon>Pyrophorini</taxon>
        <taxon>Ignelater</taxon>
    </lineage>
</organism>
<evidence type="ECO:0000313" key="3">
    <source>
        <dbReference type="EMBL" id="KAF2895184.1"/>
    </source>
</evidence>
<dbReference type="OrthoDB" id="66533at2759"/>
<dbReference type="SUPFAM" id="SSF48371">
    <property type="entry name" value="ARM repeat"/>
    <property type="match status" value="1"/>
</dbReference>
<dbReference type="AlphaFoldDB" id="A0A8K0GD42"/>
<dbReference type="Gene3D" id="1.25.10.10">
    <property type="entry name" value="Leucine-rich Repeat Variant"/>
    <property type="match status" value="2"/>
</dbReference>
<dbReference type="Pfam" id="PF13251">
    <property type="entry name" value="DUF4042"/>
    <property type="match status" value="1"/>
</dbReference>
<dbReference type="Proteomes" id="UP000801492">
    <property type="component" value="Unassembled WGS sequence"/>
</dbReference>
<dbReference type="InterPro" id="IPR052107">
    <property type="entry name" value="HEAT6"/>
</dbReference>
<comment type="caution">
    <text evidence="3">The sequence shown here is derived from an EMBL/GenBank/DDBJ whole genome shotgun (WGS) entry which is preliminary data.</text>
</comment>
<protein>
    <recommendedName>
        <fullName evidence="1">HEAT repeat-containing protein 6</fullName>
    </recommendedName>
</protein>
<evidence type="ECO:0000259" key="2">
    <source>
        <dbReference type="Pfam" id="PF13251"/>
    </source>
</evidence>
<dbReference type="PANTHER" id="PTHR13366:SF0">
    <property type="entry name" value="HEAT REPEAT-CONTAINING PROTEIN 6"/>
    <property type="match status" value="1"/>
</dbReference>
<dbReference type="InterPro" id="IPR016024">
    <property type="entry name" value="ARM-type_fold"/>
</dbReference>
<keyword evidence="4" id="KW-1185">Reference proteome</keyword>
<dbReference type="InterPro" id="IPR025283">
    <property type="entry name" value="DUF4042"/>
</dbReference>